<dbReference type="EMBL" id="MN739512">
    <property type="protein sequence ID" value="QHT09492.1"/>
    <property type="molecule type" value="Genomic_DNA"/>
</dbReference>
<accession>A0A6C0CZ99</accession>
<proteinExistence type="predicted"/>
<protein>
    <submittedName>
        <fullName evidence="1">Uncharacterized protein</fullName>
    </submittedName>
</protein>
<organism evidence="1">
    <name type="scientific">viral metagenome</name>
    <dbReference type="NCBI Taxonomy" id="1070528"/>
    <lineage>
        <taxon>unclassified sequences</taxon>
        <taxon>metagenomes</taxon>
        <taxon>organismal metagenomes</taxon>
    </lineage>
</organism>
<reference evidence="1" key="1">
    <citation type="journal article" date="2020" name="Nature">
        <title>Giant virus diversity and host interactions through global metagenomics.</title>
        <authorList>
            <person name="Schulz F."/>
            <person name="Roux S."/>
            <person name="Paez-Espino D."/>
            <person name="Jungbluth S."/>
            <person name="Walsh D.A."/>
            <person name="Denef V.J."/>
            <person name="McMahon K.D."/>
            <person name="Konstantinidis K.T."/>
            <person name="Eloe-Fadrosh E.A."/>
            <person name="Kyrpides N.C."/>
            <person name="Woyke T."/>
        </authorList>
    </citation>
    <scope>NUCLEOTIDE SEQUENCE</scope>
    <source>
        <strain evidence="1">GVMAG-M-3300023174-102</strain>
    </source>
</reference>
<name>A0A6C0CZ99_9ZZZZ</name>
<evidence type="ECO:0000313" key="1">
    <source>
        <dbReference type="EMBL" id="QHT09492.1"/>
    </source>
</evidence>
<sequence>MSAGSVSLESAIRTCKVDTAYANKVESDRFLNPNNMVCPIWNGVDTAGRQVCPDSFYTKNAGCNSAEDRVFVENNLRPQYAEYINLSAQGINGGIYGNTMPYQQEGNRSKRLANVNKITGNFGLDLGADVYPSCGYYPYEQAMSQEAQAMRKVQAQQIGFEGYSRRGQSGF</sequence>
<dbReference type="AlphaFoldDB" id="A0A6C0CZ99"/>